<gene>
    <name evidence="1" type="ORF">A9O66_14430</name>
</gene>
<dbReference type="RefSeq" id="WP_176956931.1">
    <property type="nucleotide sequence ID" value="NZ_CP015958.1"/>
</dbReference>
<dbReference type="Proteomes" id="UP000509548">
    <property type="component" value="Chromosome 1"/>
</dbReference>
<protein>
    <submittedName>
        <fullName evidence="1">Uncharacterized protein</fullName>
    </submittedName>
</protein>
<accession>A0A9Q6S2R4</accession>
<proteinExistence type="predicted"/>
<reference evidence="1 2" key="1">
    <citation type="journal article" date="2014" name="Genome Announc.">
        <title>Draft Genome Sequence of the Haloacid-Degrading Burkholderia caribensis Strain MBA4.</title>
        <authorList>
            <person name="Pan Y."/>
            <person name="Kong K.F."/>
            <person name="Tsang J.S."/>
        </authorList>
    </citation>
    <scope>NUCLEOTIDE SEQUENCE [LARGE SCALE GENOMIC DNA]</scope>
    <source>
        <strain evidence="1 2">852011</strain>
    </source>
</reference>
<evidence type="ECO:0000313" key="1">
    <source>
        <dbReference type="EMBL" id="QLB63473.1"/>
    </source>
</evidence>
<dbReference type="EMBL" id="CP015958">
    <property type="protein sequence ID" value="QLB63473.1"/>
    <property type="molecule type" value="Genomic_DNA"/>
</dbReference>
<name>A0A9Q6S2R4_9BURK</name>
<evidence type="ECO:0000313" key="2">
    <source>
        <dbReference type="Proteomes" id="UP000509548"/>
    </source>
</evidence>
<sequence length="852" mass="93686">MNNDCLAALSAGAGRAISDDEADRLLSKLQAHQRMIELDRPLMSAHDVAVEAARRVGEDLKQAAFIQRRNALLNATIRAERVQWIINNFGARPAEGLEALLVGVNRAKQGARNSVAAVQKTLRDRVLGGFVYDLEKINATKLFASGALDRDVARAMWAIGRPNEVEMTRGLAPMALEIARVINKWQEYVRTSSNDAGAWIGQRAGYIVRQSHDMLRIRNAGYQAWRDAADRFFDLPRMMAKSGATNADALLKAVHTELASGNFMRLVTEVENQPFKGPGNLAKKISQERIIYFKDADSWFDYNQQFGSRSLREAVASGLSHGAEQLGLLRQLGPNPEAMIGSIAQQLREYAANNGEFSVSDAIKAATDPRIGSLKKYMAAVDGTMRIPGNALWARRFAGIRAWQSLAKLGGMILSQFNDVAVYGSEAKYQGRGFLSGMAESMVGLGTNLKTEERRELLSSLGVFFESALGEIARTGSFDDAGALTRSQSLFFRLNLGQWWTEKMRAAAAMGMSHHMALQIGKTWDALEPEYRRVLSLYDLDGPKWDVIRQSALKQVDDRPYIAPDTIGQVSDDVVRTYLQSVGKQAGEKEIAAARADLADKVQTYFNDRTGFFQLEPDAKTRAILLQGTQPGTWLGEFTRLAMQFKSFTGAYMQKIMGRELYGRGYEGMNPIKALGAGNGEALGLANVVLISTLFGYGSMLAKDLMRGQTPRVPSSDPTEDLKLFVAAMAQGGGMGLMGDFLFGSANRFGGGPISTALGPSFGALNDIVMLYQNARDDAIEGKSGNIAANALRVALNNAPYLNLFYTRIALDYIVFYRLQEMLNPGYLSRMEQRVRTQSNQQFILPPSSVVR</sequence>
<dbReference type="AlphaFoldDB" id="A0A9Q6S2R4"/>
<organism evidence="1 2">
    <name type="scientific">Paraburkholderia caribensis</name>
    <dbReference type="NCBI Taxonomy" id="75105"/>
    <lineage>
        <taxon>Bacteria</taxon>
        <taxon>Pseudomonadati</taxon>
        <taxon>Pseudomonadota</taxon>
        <taxon>Betaproteobacteria</taxon>
        <taxon>Burkholderiales</taxon>
        <taxon>Burkholderiaceae</taxon>
        <taxon>Paraburkholderia</taxon>
    </lineage>
</organism>